<dbReference type="EMBL" id="LAZR01000515">
    <property type="protein sequence ID" value="KKN65832.1"/>
    <property type="molecule type" value="Genomic_DNA"/>
</dbReference>
<reference evidence="1" key="1">
    <citation type="journal article" date="2015" name="Nature">
        <title>Complex archaea that bridge the gap between prokaryotes and eukaryotes.</title>
        <authorList>
            <person name="Spang A."/>
            <person name="Saw J.H."/>
            <person name="Jorgensen S.L."/>
            <person name="Zaremba-Niedzwiedzka K."/>
            <person name="Martijn J."/>
            <person name="Lind A.E."/>
            <person name="van Eijk R."/>
            <person name="Schleper C."/>
            <person name="Guy L."/>
            <person name="Ettema T.J."/>
        </authorList>
    </citation>
    <scope>NUCLEOTIDE SEQUENCE</scope>
</reference>
<organism evidence="1">
    <name type="scientific">marine sediment metagenome</name>
    <dbReference type="NCBI Taxonomy" id="412755"/>
    <lineage>
        <taxon>unclassified sequences</taxon>
        <taxon>metagenomes</taxon>
        <taxon>ecological metagenomes</taxon>
    </lineage>
</organism>
<proteinExistence type="predicted"/>
<accession>A0A0F9STC0</accession>
<name>A0A0F9STC0_9ZZZZ</name>
<dbReference type="AlphaFoldDB" id="A0A0F9STC0"/>
<protein>
    <submittedName>
        <fullName evidence="1">Uncharacterized protein</fullName>
    </submittedName>
</protein>
<comment type="caution">
    <text evidence="1">The sequence shown here is derived from an EMBL/GenBank/DDBJ whole genome shotgun (WGS) entry which is preliminary data.</text>
</comment>
<gene>
    <name evidence="1" type="ORF">LCGC14_0477680</name>
</gene>
<sequence length="79" mass="9327">MTDKTDKGFVIIYDEAPQECQFCFEIKETRPYSKDEREICFDCMTATPEAEKEAERRFKKLLNEKTRTTQRSNSKHPTG</sequence>
<evidence type="ECO:0000313" key="1">
    <source>
        <dbReference type="EMBL" id="KKN65832.1"/>
    </source>
</evidence>